<dbReference type="InterPro" id="IPR036812">
    <property type="entry name" value="NAD(P)_OxRdtase_dom_sf"/>
</dbReference>
<accession>A0AAX4FEL3</accession>
<dbReference type="GO" id="GO:0005829">
    <property type="term" value="C:cytosol"/>
    <property type="evidence" value="ECO:0007669"/>
    <property type="project" value="TreeGrafter"/>
</dbReference>
<keyword evidence="1" id="KW-0560">Oxidoreductase</keyword>
<dbReference type="RefSeq" id="WP_008571370.1">
    <property type="nucleotide sequence ID" value="NZ_CAVLHJ010000024.1"/>
</dbReference>
<dbReference type="Proteomes" id="UP001304429">
    <property type="component" value="Chromosome"/>
</dbReference>
<dbReference type="Gene3D" id="3.20.20.100">
    <property type="entry name" value="NADP-dependent oxidoreductase domain"/>
    <property type="match status" value="1"/>
</dbReference>
<sequence length="67" mass="6874">MHYAQFGRTGLFVSKFCLGGMTFGGATTPAGAAIGRLSQQETNAIVDQALDAGINFIDTADVYGGGD</sequence>
<evidence type="ECO:0000259" key="2">
    <source>
        <dbReference type="Pfam" id="PF00248"/>
    </source>
</evidence>
<protein>
    <submittedName>
        <fullName evidence="3">Aldo/keto reductase</fullName>
    </submittedName>
</protein>
<name>A0AAX4FEL3_XANEU</name>
<organism evidence="3 4">
    <name type="scientific">Xanthomonas euvesicatoria</name>
    <dbReference type="NCBI Taxonomy" id="456327"/>
    <lineage>
        <taxon>Bacteria</taxon>
        <taxon>Pseudomonadati</taxon>
        <taxon>Pseudomonadota</taxon>
        <taxon>Gammaproteobacteria</taxon>
        <taxon>Lysobacterales</taxon>
        <taxon>Lysobacteraceae</taxon>
        <taxon>Xanthomonas</taxon>
    </lineage>
</organism>
<dbReference type="AlphaFoldDB" id="A0AAX4FEL3"/>
<evidence type="ECO:0000313" key="4">
    <source>
        <dbReference type="Proteomes" id="UP001304429"/>
    </source>
</evidence>
<dbReference type="SUPFAM" id="SSF51430">
    <property type="entry name" value="NAD(P)-linked oxidoreductase"/>
    <property type="match status" value="1"/>
</dbReference>
<dbReference type="GO" id="GO:0016491">
    <property type="term" value="F:oxidoreductase activity"/>
    <property type="evidence" value="ECO:0007669"/>
    <property type="project" value="UniProtKB-KW"/>
</dbReference>
<dbReference type="Pfam" id="PF00248">
    <property type="entry name" value="Aldo_ket_red"/>
    <property type="match status" value="1"/>
</dbReference>
<evidence type="ECO:0000313" key="3">
    <source>
        <dbReference type="EMBL" id="WOP54895.1"/>
    </source>
</evidence>
<dbReference type="EMBL" id="CP137539">
    <property type="protein sequence ID" value="WOP54895.1"/>
    <property type="molecule type" value="Genomic_DNA"/>
</dbReference>
<evidence type="ECO:0000256" key="1">
    <source>
        <dbReference type="ARBA" id="ARBA00023002"/>
    </source>
</evidence>
<dbReference type="GeneID" id="97510612"/>
<dbReference type="PANTHER" id="PTHR43364">
    <property type="entry name" value="NADH-SPECIFIC METHYLGLYOXAL REDUCTASE-RELATED"/>
    <property type="match status" value="1"/>
</dbReference>
<feature type="domain" description="NADP-dependent oxidoreductase" evidence="2">
    <location>
        <begin position="16"/>
        <end position="65"/>
    </location>
</feature>
<reference evidence="3" key="1">
    <citation type="submission" date="2023-10" db="EMBL/GenBank/DDBJ databases">
        <title>Comparative Genomic Analysis of Tomato Bacterial Spot Xanthomonads Reveals A New Lineage of Xanthomonas euvesicatoria.</title>
        <authorList>
            <person name="Huang C.-J."/>
            <person name="Wu T.-L."/>
            <person name="Wu Y.-L."/>
            <person name="Wang R.-S."/>
            <person name="Lin Y.-C."/>
        </authorList>
    </citation>
    <scope>NUCLEOTIDE SEQUENCE</scope>
    <source>
        <strain evidence="3">T0319-01</strain>
    </source>
</reference>
<gene>
    <name evidence="3" type="ORF">R5577_11195</name>
</gene>
<proteinExistence type="predicted"/>
<dbReference type="PANTHER" id="PTHR43364:SF4">
    <property type="entry name" value="NAD(P)-LINKED OXIDOREDUCTASE SUPERFAMILY PROTEIN"/>
    <property type="match status" value="1"/>
</dbReference>
<dbReference type="InterPro" id="IPR023210">
    <property type="entry name" value="NADP_OxRdtase_dom"/>
</dbReference>
<dbReference type="InterPro" id="IPR050523">
    <property type="entry name" value="AKR_Detox_Biosynth"/>
</dbReference>